<accession>A0ABR3PRD6</accession>
<reference evidence="1 2" key="1">
    <citation type="submission" date="2023-08" db="EMBL/GenBank/DDBJ databases">
        <title>Annotated Genome Sequence of Vanrija albida AlHP1.</title>
        <authorList>
            <person name="Herzog R."/>
        </authorList>
    </citation>
    <scope>NUCLEOTIDE SEQUENCE [LARGE SCALE GENOMIC DNA]</scope>
    <source>
        <strain evidence="1 2">AlHP1</strain>
    </source>
</reference>
<protein>
    <recommendedName>
        <fullName evidence="3">F-box domain-containing protein</fullName>
    </recommendedName>
</protein>
<comment type="caution">
    <text evidence="1">The sequence shown here is derived from an EMBL/GenBank/DDBJ whole genome shotgun (WGS) entry which is preliminary data.</text>
</comment>
<dbReference type="RefSeq" id="XP_069204840.1">
    <property type="nucleotide sequence ID" value="XM_069356903.1"/>
</dbReference>
<name>A0ABR3PRD6_9TREE</name>
<sequence length="523" mass="57666">MEPPTTPRTTRDPRAYLQTLPAELLLAISHELPTPSVGALRLACRATDAALAQTYRKDHFTRLQALVSLAGLAALAGIAARPELACNVKEIALTPDIADGAAGEEQYALLGLLDHVRRDGRKETNSSPPPPWPCPATLSLAYELADVLRTLPSIDCLIVGAFYSHSIGRPADIDVFRAAHREGGAVLKPLGCSALSPGTEVRRDTRTINSMFRALLLALALSHTDRAKAGYRGVKNLEIRQSSRVDDEVFDLGDAIGPLLAPALADLSDLHLNLVNRDDYSATINFMRLCHNVQTFSLGSGGYSLVRPSANEQGPLHILNWLAGNNDGPPFPKLEHLVIFGGPQVPVTLLSKILVQFPKLWRAELICIDLVPGELMIDESCRWPGYLVRHLLRTLSRHHQEAPLPIRALCLSHVHEPLALEVRDLYIPFVNDGLVHQNVAIVSDVDECVRFPNVEQVPLVQDHREIEADDMFDRLSKAIKDPSYVPEPSYVLDPLRQRLQEELDWLSEAIKHPGCDPELVEDE</sequence>
<evidence type="ECO:0000313" key="1">
    <source>
        <dbReference type="EMBL" id="KAL1404896.1"/>
    </source>
</evidence>
<proteinExistence type="predicted"/>
<evidence type="ECO:0008006" key="3">
    <source>
        <dbReference type="Google" id="ProtNLM"/>
    </source>
</evidence>
<keyword evidence="2" id="KW-1185">Reference proteome</keyword>
<gene>
    <name evidence="1" type="ORF">Q8F55_008507</name>
</gene>
<dbReference type="Proteomes" id="UP001565368">
    <property type="component" value="Unassembled WGS sequence"/>
</dbReference>
<dbReference type="GeneID" id="95989550"/>
<evidence type="ECO:0000313" key="2">
    <source>
        <dbReference type="Proteomes" id="UP001565368"/>
    </source>
</evidence>
<dbReference type="EMBL" id="JBBXJM010000007">
    <property type="protein sequence ID" value="KAL1404896.1"/>
    <property type="molecule type" value="Genomic_DNA"/>
</dbReference>
<organism evidence="1 2">
    <name type="scientific">Vanrija albida</name>
    <dbReference type="NCBI Taxonomy" id="181172"/>
    <lineage>
        <taxon>Eukaryota</taxon>
        <taxon>Fungi</taxon>
        <taxon>Dikarya</taxon>
        <taxon>Basidiomycota</taxon>
        <taxon>Agaricomycotina</taxon>
        <taxon>Tremellomycetes</taxon>
        <taxon>Trichosporonales</taxon>
        <taxon>Trichosporonaceae</taxon>
        <taxon>Vanrija</taxon>
    </lineage>
</organism>